<dbReference type="InterPro" id="IPR013783">
    <property type="entry name" value="Ig-like_fold"/>
</dbReference>
<evidence type="ECO:0000313" key="4">
    <source>
        <dbReference type="Proteomes" id="UP001321018"/>
    </source>
</evidence>
<dbReference type="RefSeq" id="WP_338003076.1">
    <property type="nucleotide sequence ID" value="NZ_JAOPKA010000003.1"/>
</dbReference>
<protein>
    <recommendedName>
        <fullName evidence="5">CARDB protein</fullName>
    </recommendedName>
</protein>
<keyword evidence="3" id="KW-1185">Reference proteome</keyword>
<evidence type="ECO:0000313" key="2">
    <source>
        <dbReference type="EMBL" id="MCU4972337.1"/>
    </source>
</evidence>
<organism evidence="1 4">
    <name type="scientific">Natronoglomus mannanivorans</name>
    <dbReference type="NCBI Taxonomy" id="2979990"/>
    <lineage>
        <taxon>Archaea</taxon>
        <taxon>Methanobacteriati</taxon>
        <taxon>Methanobacteriota</taxon>
        <taxon>Stenosarchaea group</taxon>
        <taxon>Halobacteria</taxon>
        <taxon>Halobacteriales</taxon>
        <taxon>Natrialbaceae</taxon>
        <taxon>Natronoglomus</taxon>
    </lineage>
</organism>
<evidence type="ECO:0008006" key="5">
    <source>
        <dbReference type="Google" id="ProtNLM"/>
    </source>
</evidence>
<name>A0AAP3E1A7_9EURY</name>
<sequence>MAVTGSSGGIGANRSGGFDVSIVRTNAPVRAGDVFQVEAIVTNTGSESDEQTIRLVAGETVDTETMAVPPGESWPVTLSYETYPVRQDATFPITVASDDDSAERTVDVLTEGDGNFELEITSVNDPVPAGDVLRVRVEVRNTGSVTQTQEVRLEAGSTVDSQTTTVPTNEVHSFSLAYETYPIKEDATFPVTVSCDDDADQREVTVTGTN</sequence>
<evidence type="ECO:0000313" key="3">
    <source>
        <dbReference type="Proteomes" id="UP001320972"/>
    </source>
</evidence>
<dbReference type="AlphaFoldDB" id="A0AAP3E1A7"/>
<dbReference type="EMBL" id="JAOPKB010000002">
    <property type="protein sequence ID" value="MCU4972337.1"/>
    <property type="molecule type" value="Genomic_DNA"/>
</dbReference>
<comment type="caution">
    <text evidence="1">The sequence shown here is derived from an EMBL/GenBank/DDBJ whole genome shotgun (WGS) entry which is preliminary data.</text>
</comment>
<reference evidence="1 3" key="1">
    <citation type="submission" date="2022-09" db="EMBL/GenBank/DDBJ databases">
        <title>Enrichment on poylsaccharides allowed isolation of novel metabolic and taxonomic groups of Haloarchaea.</title>
        <authorList>
            <person name="Sorokin D.Y."/>
            <person name="Elcheninov A.G."/>
            <person name="Khizhniak T.V."/>
            <person name="Kolganova T.V."/>
            <person name="Kublanov I.V."/>
        </authorList>
    </citation>
    <scope>NUCLEOTIDE SEQUENCE</scope>
    <source>
        <strain evidence="2 3">AArc-m2/3/4</strain>
        <strain evidence="1">AArc-xg1-1</strain>
    </source>
</reference>
<dbReference type="Proteomes" id="UP001321018">
    <property type="component" value="Unassembled WGS sequence"/>
</dbReference>
<dbReference type="EMBL" id="JAOPKA010000003">
    <property type="protein sequence ID" value="MCU4741248.1"/>
    <property type="molecule type" value="Genomic_DNA"/>
</dbReference>
<accession>A0AAP3E1A7</accession>
<dbReference type="Gene3D" id="2.60.40.10">
    <property type="entry name" value="Immunoglobulins"/>
    <property type="match status" value="1"/>
</dbReference>
<dbReference type="Proteomes" id="UP001320972">
    <property type="component" value="Unassembled WGS sequence"/>
</dbReference>
<gene>
    <name evidence="2" type="ORF">OB955_06255</name>
    <name evidence="1" type="ORF">OB960_07520</name>
</gene>
<evidence type="ECO:0000313" key="1">
    <source>
        <dbReference type="EMBL" id="MCU4741248.1"/>
    </source>
</evidence>
<proteinExistence type="predicted"/>